<dbReference type="EMBL" id="CP001810">
    <property type="protein sequence ID" value="ADL33587.1"/>
    <property type="molecule type" value="Genomic_DNA"/>
</dbReference>
<accession>E0S1B2</accession>
<sequence>MSRTFRYISNEDVLKSFKEFRDTLLSERPVIIARHGDYALYLEKKTDSELGLRIMNEEKKALVEERSYDINRTTDELVSRGVRHACQKMSELSDEDVNMKRFQIWKWYLLDWQKEHEAEQNDIVSKEIEWNEELMQQETELMDMEKYLHGDYLNLGHTLNLIERYLVDPGHKELFRKFAINDIMEMASEDTKVKSIEEAERRSQEEEVKLHTYQFTVSVEATDKEKARRALLHYLAGDERISVQK</sequence>
<dbReference type="RefSeq" id="WP_013280243.1">
    <property type="nucleotide sequence ID" value="NC_014387.1"/>
</dbReference>
<dbReference type="HOGENOM" id="CLU_1131953_0_0_9"/>
<protein>
    <submittedName>
        <fullName evidence="1">Uncharacterized protein</fullName>
    </submittedName>
</protein>
<dbReference type="Proteomes" id="UP000001299">
    <property type="component" value="Chromosome 1"/>
</dbReference>
<gene>
    <name evidence="1" type="ordered locus">bpr_I0845</name>
</gene>
<name>E0S1B2_BUTPB</name>
<evidence type="ECO:0000313" key="2">
    <source>
        <dbReference type="Proteomes" id="UP000001299"/>
    </source>
</evidence>
<organism evidence="1 2">
    <name type="scientific">Butyrivibrio proteoclasticus (strain ATCC 51982 / DSM 14932 / B316)</name>
    <name type="common">Clostridium proteoclasticum</name>
    <dbReference type="NCBI Taxonomy" id="515622"/>
    <lineage>
        <taxon>Bacteria</taxon>
        <taxon>Bacillati</taxon>
        <taxon>Bacillota</taxon>
        <taxon>Clostridia</taxon>
        <taxon>Lachnospirales</taxon>
        <taxon>Lachnospiraceae</taxon>
        <taxon>Butyrivibrio</taxon>
    </lineage>
</organism>
<reference evidence="1 2" key="1">
    <citation type="journal article" date="2010" name="PLoS ONE">
        <title>The glycobiome of the rumen bacterium Butyrivibrio proteoclasticus B316(T) highlights adaptation to a polysaccharide-rich environment.</title>
        <authorList>
            <person name="Kelly W.J."/>
            <person name="Leahy S.C."/>
            <person name="Altermann E."/>
            <person name="Yeoman C.J."/>
            <person name="Dunne J.C."/>
            <person name="Kong Z."/>
            <person name="Pacheco D.M."/>
            <person name="Li D."/>
            <person name="Noel S.J."/>
            <person name="Moon C.D."/>
            <person name="Cookson A.L."/>
            <person name="Attwood G.T."/>
        </authorList>
    </citation>
    <scope>NUCLEOTIDE SEQUENCE [LARGE SCALE GENOMIC DNA]</scope>
    <source>
        <strain evidence="2">ATCC 51982 / DSM 14932 / B316</strain>
    </source>
</reference>
<dbReference type="AlphaFoldDB" id="E0S1B2"/>
<keyword evidence="2" id="KW-1185">Reference proteome</keyword>
<dbReference type="eggNOG" id="ENOG5030FS4">
    <property type="taxonomic scope" value="Bacteria"/>
</dbReference>
<dbReference type="STRING" id="515622.bpr_I0845"/>
<proteinExistence type="predicted"/>
<dbReference type="KEGG" id="bpb:bpr_I0845"/>
<evidence type="ECO:0000313" key="1">
    <source>
        <dbReference type="EMBL" id="ADL33587.1"/>
    </source>
</evidence>